<dbReference type="InterPro" id="IPR016032">
    <property type="entry name" value="Sig_transdc_resp-reg_C-effctor"/>
</dbReference>
<dbReference type="CDD" id="cd17535">
    <property type="entry name" value="REC_NarL-like"/>
    <property type="match status" value="1"/>
</dbReference>
<dbReference type="GO" id="GO:0000160">
    <property type="term" value="P:phosphorelay signal transduction system"/>
    <property type="evidence" value="ECO:0007669"/>
    <property type="project" value="InterPro"/>
</dbReference>
<dbReference type="InterPro" id="IPR039420">
    <property type="entry name" value="WalR-like"/>
</dbReference>
<keyword evidence="2" id="KW-0805">Transcription regulation</keyword>
<dbReference type="CDD" id="cd06170">
    <property type="entry name" value="LuxR_C_like"/>
    <property type="match status" value="1"/>
</dbReference>
<evidence type="ECO:0000313" key="9">
    <source>
        <dbReference type="Proteomes" id="UP000199421"/>
    </source>
</evidence>
<dbReference type="RefSeq" id="WP_238383653.1">
    <property type="nucleotide sequence ID" value="NZ_FOAF01000001.1"/>
</dbReference>
<evidence type="ECO:0000259" key="7">
    <source>
        <dbReference type="PROSITE" id="PS50110"/>
    </source>
</evidence>
<gene>
    <name evidence="8" type="ORF">SAMN05661044_00758</name>
</gene>
<dbReference type="SMART" id="SM00448">
    <property type="entry name" value="REC"/>
    <property type="match status" value="1"/>
</dbReference>
<evidence type="ECO:0000313" key="8">
    <source>
        <dbReference type="EMBL" id="SEK63585.1"/>
    </source>
</evidence>
<dbReference type="PRINTS" id="PR00038">
    <property type="entry name" value="HTHLUXR"/>
</dbReference>
<dbReference type="GO" id="GO:0006355">
    <property type="term" value="P:regulation of DNA-templated transcription"/>
    <property type="evidence" value="ECO:0007669"/>
    <property type="project" value="InterPro"/>
</dbReference>
<dbReference type="InterPro" id="IPR001789">
    <property type="entry name" value="Sig_transdc_resp-reg_receiver"/>
</dbReference>
<proteinExistence type="predicted"/>
<evidence type="ECO:0000256" key="5">
    <source>
        <dbReference type="PROSITE-ProRule" id="PRU00169"/>
    </source>
</evidence>
<evidence type="ECO:0000256" key="1">
    <source>
        <dbReference type="ARBA" id="ARBA00022553"/>
    </source>
</evidence>
<dbReference type="InterPro" id="IPR011006">
    <property type="entry name" value="CheY-like_superfamily"/>
</dbReference>
<dbReference type="EMBL" id="FOAF01000001">
    <property type="protein sequence ID" value="SEK63585.1"/>
    <property type="molecule type" value="Genomic_DNA"/>
</dbReference>
<feature type="modified residue" description="4-aspartylphosphate" evidence="5">
    <location>
        <position position="56"/>
    </location>
</feature>
<evidence type="ECO:0000256" key="4">
    <source>
        <dbReference type="ARBA" id="ARBA00023163"/>
    </source>
</evidence>
<name>A0A1H7IS33_OLID1</name>
<sequence>MELIRIAVVDDHQIVIQGLKSLLVNHEEIEIVGSFTSGLTFMIFLKDHFVDVVLLDIMLPDANGMELCKEIKLISPNTRVLALSNHTERSIILQMLQNGANGYLLKNISVEELVKSIYEALSGGLAFSKEVKEIIAKPSQNELRGVPQLTKREKQILQLIAEGKTTIVMADQLYLSPLTVETHRRNLLQKFEAKNVAELIRVAAEQKLL</sequence>
<keyword evidence="9" id="KW-1185">Reference proteome</keyword>
<feature type="domain" description="HTH luxR-type" evidence="6">
    <location>
        <begin position="142"/>
        <end position="207"/>
    </location>
</feature>
<keyword evidence="4" id="KW-0804">Transcription</keyword>
<dbReference type="InterPro" id="IPR058245">
    <property type="entry name" value="NreC/VraR/RcsB-like_REC"/>
</dbReference>
<dbReference type="Pfam" id="PF00196">
    <property type="entry name" value="GerE"/>
    <property type="match status" value="1"/>
</dbReference>
<keyword evidence="3" id="KW-0238">DNA-binding</keyword>
<dbReference type="PANTHER" id="PTHR43214">
    <property type="entry name" value="TWO-COMPONENT RESPONSE REGULATOR"/>
    <property type="match status" value="1"/>
</dbReference>
<accession>A0A1H7IS33</accession>
<dbReference type="SUPFAM" id="SSF52172">
    <property type="entry name" value="CheY-like"/>
    <property type="match status" value="1"/>
</dbReference>
<dbReference type="SMART" id="SM00421">
    <property type="entry name" value="HTH_LUXR"/>
    <property type="match status" value="1"/>
</dbReference>
<dbReference type="InterPro" id="IPR000792">
    <property type="entry name" value="Tscrpt_reg_LuxR_C"/>
</dbReference>
<dbReference type="Gene3D" id="3.40.50.2300">
    <property type="match status" value="1"/>
</dbReference>
<dbReference type="Proteomes" id="UP000199421">
    <property type="component" value="Unassembled WGS sequence"/>
</dbReference>
<dbReference type="PROSITE" id="PS50043">
    <property type="entry name" value="HTH_LUXR_2"/>
    <property type="match status" value="1"/>
</dbReference>
<keyword evidence="1 5" id="KW-0597">Phosphoprotein</keyword>
<dbReference type="PROSITE" id="PS50110">
    <property type="entry name" value="RESPONSE_REGULATORY"/>
    <property type="match status" value="1"/>
</dbReference>
<evidence type="ECO:0000256" key="2">
    <source>
        <dbReference type="ARBA" id="ARBA00023015"/>
    </source>
</evidence>
<dbReference type="STRING" id="407022.SAMN05661044_00758"/>
<reference evidence="9" key="1">
    <citation type="submission" date="2016-10" db="EMBL/GenBank/DDBJ databases">
        <authorList>
            <person name="Varghese N."/>
            <person name="Submissions S."/>
        </authorList>
    </citation>
    <scope>NUCLEOTIDE SEQUENCE [LARGE SCALE GENOMIC DNA]</scope>
    <source>
        <strain evidence="9">DSM 18733</strain>
    </source>
</reference>
<dbReference type="Pfam" id="PF00072">
    <property type="entry name" value="Response_reg"/>
    <property type="match status" value="1"/>
</dbReference>
<dbReference type="AlphaFoldDB" id="A0A1H7IS33"/>
<evidence type="ECO:0000259" key="6">
    <source>
        <dbReference type="PROSITE" id="PS50043"/>
    </source>
</evidence>
<dbReference type="SUPFAM" id="SSF46894">
    <property type="entry name" value="C-terminal effector domain of the bipartite response regulators"/>
    <property type="match status" value="1"/>
</dbReference>
<protein>
    <submittedName>
        <fullName evidence="8">Two component transcriptional regulator, LuxR family</fullName>
    </submittedName>
</protein>
<dbReference type="GO" id="GO:0003677">
    <property type="term" value="F:DNA binding"/>
    <property type="evidence" value="ECO:0007669"/>
    <property type="project" value="UniProtKB-KW"/>
</dbReference>
<evidence type="ECO:0000256" key="3">
    <source>
        <dbReference type="ARBA" id="ARBA00023125"/>
    </source>
</evidence>
<organism evidence="8 9">
    <name type="scientific">Olivibacter domesticus</name>
    <name type="common">Pseudosphingobacterium domesticum</name>
    <dbReference type="NCBI Taxonomy" id="407022"/>
    <lineage>
        <taxon>Bacteria</taxon>
        <taxon>Pseudomonadati</taxon>
        <taxon>Bacteroidota</taxon>
        <taxon>Sphingobacteriia</taxon>
        <taxon>Sphingobacteriales</taxon>
        <taxon>Sphingobacteriaceae</taxon>
        <taxon>Olivibacter</taxon>
    </lineage>
</organism>
<feature type="domain" description="Response regulatory" evidence="7">
    <location>
        <begin position="5"/>
        <end position="121"/>
    </location>
</feature>
<dbReference type="PANTHER" id="PTHR43214:SF41">
    <property type="entry name" value="NITRATE_NITRITE RESPONSE REGULATOR PROTEIN NARP"/>
    <property type="match status" value="1"/>
</dbReference>